<dbReference type="EMBL" id="LNZH02000157">
    <property type="protein sequence ID" value="OCB89395.1"/>
    <property type="molecule type" value="Genomic_DNA"/>
</dbReference>
<dbReference type="Gene3D" id="3.40.50.12780">
    <property type="entry name" value="N-terminal domain of ligase-like"/>
    <property type="match status" value="2"/>
</dbReference>
<evidence type="ECO:0000256" key="1">
    <source>
        <dbReference type="ARBA" id="ARBA00006432"/>
    </source>
</evidence>
<dbReference type="InterPro" id="IPR042099">
    <property type="entry name" value="ANL_N_sf"/>
</dbReference>
<dbReference type="Pfam" id="PF00501">
    <property type="entry name" value="AMP-binding"/>
    <property type="match status" value="1"/>
</dbReference>
<feature type="domain" description="AMP-dependent synthetase/ligase" evidence="3">
    <location>
        <begin position="93"/>
        <end position="323"/>
    </location>
</feature>
<proteinExistence type="inferred from homology"/>
<dbReference type="PANTHER" id="PTHR24096:SF149">
    <property type="entry name" value="AMP-BINDING DOMAIN-CONTAINING PROTEIN-RELATED"/>
    <property type="match status" value="1"/>
</dbReference>
<feature type="domain" description="AMP-binding enzyme C-terminal" evidence="4">
    <location>
        <begin position="374"/>
        <end position="432"/>
    </location>
</feature>
<sequence>MIFTSPRPPFNVPKKDILSYMFVEDDWKHGWEKQLYIDAEDPSQFVTAGQLLSLTKRIGRGLRECAGVRTGDVVLLSATNSVDIPALMLGIMVAALNYSSGTTGLPKGCMITMYNTVAHCEQQRILHDLGREKLREQGVSIPDNDTVIAFLPFYHAFGQQHYIFNAPRNGDTTYVMSSFSFPALLCYIPEYRITTFAAVPPVAVLLAKHPDTLKTDFSSLHSILCGAAPLGAETQLKAEAAMNTYKKGNVRITQGWGMSEGVCGSCTIALHERDPDVSGVGYLLSNMSARIVPVDGSDYSKSLGFNEEGEVLLKGPNIFPGYWKREKETREAFTDDGWYKTGDIGVMKRDGIMHIVDRKKELIKVQAFQVAPAELEDLLLKSADVDDVAVIGIPGEGTEYPRAYVVPSTSRRSSNAKELQALADDISRFVAATFHVTYQHPDGDIVLRASDGLCFRIHTIILRLASGFLLDIPRVPSESPTDAIPLSEPSAIIACLLNLIYPTANGAEPDGAAHLPKITSFAFARDNTNTTDDYEIPRALAALRAIVSVRMDRRGTHRIDSHAFAALATSAKLYFPEIYGSGKPLSFTRREKRRSSGSSNSLSFINGNADARQAWMDKDRGIMRLWDSMLCRVIASLEASPLAQETFWSKKELKLWNFTCHNFGNIILNKNHFVKRNGEDLQTANLPAFI</sequence>
<reference evidence="5" key="1">
    <citation type="submission" date="2016-06" db="EMBL/GenBank/DDBJ databases">
        <title>Draft Genome sequence of the fungus Inonotus baumii.</title>
        <authorList>
            <person name="Zhu H."/>
            <person name="Lin W."/>
        </authorList>
    </citation>
    <scope>NUCLEOTIDE SEQUENCE</scope>
    <source>
        <strain evidence="5">821</strain>
    </source>
</reference>
<dbReference type="PROSITE" id="PS00455">
    <property type="entry name" value="AMP_BINDING"/>
    <property type="match status" value="1"/>
</dbReference>
<dbReference type="Proteomes" id="UP000757232">
    <property type="component" value="Unassembled WGS sequence"/>
</dbReference>
<keyword evidence="6" id="KW-1185">Reference proteome</keyword>
<dbReference type="InterPro" id="IPR025110">
    <property type="entry name" value="AMP-bd_C"/>
</dbReference>
<protein>
    <submittedName>
        <fullName evidence="5">Acetyl-CoA synthetase-like protein</fullName>
    </submittedName>
</protein>
<evidence type="ECO:0000259" key="4">
    <source>
        <dbReference type="Pfam" id="PF13193"/>
    </source>
</evidence>
<dbReference type="InterPro" id="IPR000873">
    <property type="entry name" value="AMP-dep_synth/lig_dom"/>
</dbReference>
<evidence type="ECO:0000259" key="3">
    <source>
        <dbReference type="Pfam" id="PF00501"/>
    </source>
</evidence>
<dbReference type="SUPFAM" id="SSF56801">
    <property type="entry name" value="Acetyl-CoA synthetase-like"/>
    <property type="match status" value="1"/>
</dbReference>
<keyword evidence="2" id="KW-0436">Ligase</keyword>
<dbReference type="OrthoDB" id="1898221at2759"/>
<dbReference type="AlphaFoldDB" id="A0A9Q5I0F1"/>
<dbReference type="PANTHER" id="PTHR24096">
    <property type="entry name" value="LONG-CHAIN-FATTY-ACID--COA LIGASE"/>
    <property type="match status" value="1"/>
</dbReference>
<dbReference type="GO" id="GO:0016405">
    <property type="term" value="F:CoA-ligase activity"/>
    <property type="evidence" value="ECO:0007669"/>
    <property type="project" value="TreeGrafter"/>
</dbReference>
<evidence type="ECO:0000313" key="5">
    <source>
        <dbReference type="EMBL" id="OCB89395.1"/>
    </source>
</evidence>
<gene>
    <name evidence="5" type="ORF">A7U60_g3486</name>
</gene>
<evidence type="ECO:0000256" key="2">
    <source>
        <dbReference type="ARBA" id="ARBA00022598"/>
    </source>
</evidence>
<dbReference type="Pfam" id="PF13193">
    <property type="entry name" value="AMP-binding_C"/>
    <property type="match status" value="1"/>
</dbReference>
<comment type="caution">
    <text evidence="5">The sequence shown here is derived from an EMBL/GenBank/DDBJ whole genome shotgun (WGS) entry which is preliminary data.</text>
</comment>
<organism evidence="5 6">
    <name type="scientific">Sanghuangporus baumii</name>
    <name type="common">Phellinus baumii</name>
    <dbReference type="NCBI Taxonomy" id="108892"/>
    <lineage>
        <taxon>Eukaryota</taxon>
        <taxon>Fungi</taxon>
        <taxon>Dikarya</taxon>
        <taxon>Basidiomycota</taxon>
        <taxon>Agaricomycotina</taxon>
        <taxon>Agaricomycetes</taxon>
        <taxon>Hymenochaetales</taxon>
        <taxon>Hymenochaetaceae</taxon>
        <taxon>Sanghuangporus</taxon>
    </lineage>
</organism>
<comment type="similarity">
    <text evidence="1">Belongs to the ATP-dependent AMP-binding enzyme family.</text>
</comment>
<dbReference type="Gene3D" id="3.30.300.30">
    <property type="match status" value="1"/>
</dbReference>
<name>A0A9Q5I0F1_SANBA</name>
<dbReference type="InterPro" id="IPR020845">
    <property type="entry name" value="AMP-binding_CS"/>
</dbReference>
<evidence type="ECO:0000313" key="6">
    <source>
        <dbReference type="Proteomes" id="UP000757232"/>
    </source>
</evidence>
<dbReference type="InterPro" id="IPR045851">
    <property type="entry name" value="AMP-bd_C_sf"/>
</dbReference>
<accession>A0A9Q5I0F1</accession>